<feature type="compositionally biased region" description="Basic residues" evidence="1">
    <location>
        <begin position="31"/>
        <end position="50"/>
    </location>
</feature>
<feature type="region of interest" description="Disordered" evidence="1">
    <location>
        <begin position="31"/>
        <end position="70"/>
    </location>
</feature>
<protein>
    <submittedName>
        <fullName evidence="2">Uncharacterized protein</fullName>
    </submittedName>
</protein>
<dbReference type="AlphaFoldDB" id="A0ABD1F7I2"/>
<proteinExistence type="predicted"/>
<keyword evidence="3" id="KW-1185">Reference proteome</keyword>
<comment type="caution">
    <text evidence="2">The sequence shown here is derived from an EMBL/GenBank/DDBJ whole genome shotgun (WGS) entry which is preliminary data.</text>
</comment>
<dbReference type="EMBL" id="JBDJPC010000002">
    <property type="protein sequence ID" value="KAL1513548.1"/>
    <property type="molecule type" value="Genomic_DNA"/>
</dbReference>
<reference evidence="2 3" key="1">
    <citation type="submission" date="2024-05" db="EMBL/GenBank/DDBJ databases">
        <title>Genetic variation in Jamaican populations of the coffee berry borer (Hypothenemus hampei).</title>
        <authorList>
            <person name="Errbii M."/>
            <person name="Myrie A."/>
        </authorList>
    </citation>
    <scope>NUCLEOTIDE SEQUENCE [LARGE SCALE GENOMIC DNA]</scope>
    <source>
        <strain evidence="2">JA-Hopewell-2020-01-JO</strain>
        <tissue evidence="2">Whole body</tissue>
    </source>
</reference>
<name>A0ABD1F7I2_HYPHA</name>
<dbReference type="Proteomes" id="UP001566132">
    <property type="component" value="Unassembled WGS sequence"/>
</dbReference>
<sequence length="204" mass="24289">MSAHDSSSEVIIKLEKDETIKMLTKLETKKLIPKNTRKKTKSNCKQRKSTNSKFETSKSKITQREKQTTENNDTELKFMLPTITAYNWNAFERNINLMKVDEITKKLNFCLAKMHGYETYGTHFTSLHFLRSAIVEALINRKWNNLLRLIIMLSREYSDPLFVRFIRQLCHLLKKYHPRIRGTEIENQMDMIAEKYKYNCRNKT</sequence>
<evidence type="ECO:0000256" key="1">
    <source>
        <dbReference type="SAM" id="MobiDB-lite"/>
    </source>
</evidence>
<evidence type="ECO:0000313" key="2">
    <source>
        <dbReference type="EMBL" id="KAL1513548.1"/>
    </source>
</evidence>
<organism evidence="2 3">
    <name type="scientific">Hypothenemus hampei</name>
    <name type="common">Coffee berry borer</name>
    <dbReference type="NCBI Taxonomy" id="57062"/>
    <lineage>
        <taxon>Eukaryota</taxon>
        <taxon>Metazoa</taxon>
        <taxon>Ecdysozoa</taxon>
        <taxon>Arthropoda</taxon>
        <taxon>Hexapoda</taxon>
        <taxon>Insecta</taxon>
        <taxon>Pterygota</taxon>
        <taxon>Neoptera</taxon>
        <taxon>Endopterygota</taxon>
        <taxon>Coleoptera</taxon>
        <taxon>Polyphaga</taxon>
        <taxon>Cucujiformia</taxon>
        <taxon>Curculionidae</taxon>
        <taxon>Scolytinae</taxon>
        <taxon>Hypothenemus</taxon>
    </lineage>
</organism>
<accession>A0ABD1F7I2</accession>
<gene>
    <name evidence="2" type="ORF">ABEB36_002948</name>
</gene>
<evidence type="ECO:0000313" key="3">
    <source>
        <dbReference type="Proteomes" id="UP001566132"/>
    </source>
</evidence>
<feature type="compositionally biased region" description="Basic and acidic residues" evidence="1">
    <location>
        <begin position="55"/>
        <end position="68"/>
    </location>
</feature>